<feature type="signal peptide" evidence="8">
    <location>
        <begin position="1"/>
        <end position="22"/>
    </location>
</feature>
<dbReference type="InterPro" id="IPR000560">
    <property type="entry name" value="His_Pase_clade-2"/>
</dbReference>
<evidence type="ECO:0000256" key="5">
    <source>
        <dbReference type="ARBA" id="ARBA00022801"/>
    </source>
</evidence>
<dbReference type="EC" id="3.1.3.2" evidence="3"/>
<keyword evidence="7" id="KW-0325">Glycoprotein</keyword>
<dbReference type="GO" id="GO:0003993">
    <property type="term" value="F:acid phosphatase activity"/>
    <property type="evidence" value="ECO:0007669"/>
    <property type="project" value="UniProtKB-EC"/>
</dbReference>
<reference evidence="9" key="1">
    <citation type="submission" date="2020-11" db="EMBL/GenBank/DDBJ databases">
        <authorList>
            <person name="Tran Van P."/>
        </authorList>
    </citation>
    <scope>NUCLEOTIDE SEQUENCE</scope>
</reference>
<dbReference type="AlphaFoldDB" id="A0A7R9QRK0"/>
<evidence type="ECO:0000256" key="1">
    <source>
        <dbReference type="ARBA" id="ARBA00000032"/>
    </source>
</evidence>
<dbReference type="Pfam" id="PF00328">
    <property type="entry name" value="His_Phos_2"/>
    <property type="match status" value="1"/>
</dbReference>
<dbReference type="Gene3D" id="3.40.50.1240">
    <property type="entry name" value="Phosphoglycerate mutase-like"/>
    <property type="match status" value="1"/>
</dbReference>
<dbReference type="InterPro" id="IPR033379">
    <property type="entry name" value="Acid_Pase_AS"/>
</dbReference>
<dbReference type="OrthoDB" id="6413031at2759"/>
<gene>
    <name evidence="9" type="ORF">ONB1V03_LOCUS11194</name>
</gene>
<dbReference type="InterPro" id="IPR050645">
    <property type="entry name" value="Histidine_acid_phosphatase"/>
</dbReference>
<dbReference type="Proteomes" id="UP000728032">
    <property type="component" value="Unassembled WGS sequence"/>
</dbReference>
<evidence type="ECO:0000313" key="10">
    <source>
        <dbReference type="Proteomes" id="UP000728032"/>
    </source>
</evidence>
<evidence type="ECO:0000256" key="8">
    <source>
        <dbReference type="SAM" id="SignalP"/>
    </source>
</evidence>
<proteinExistence type="inferred from homology"/>
<feature type="chain" id="PRO_5036403831" description="acid phosphatase" evidence="8">
    <location>
        <begin position="23"/>
        <end position="403"/>
    </location>
</feature>
<sequence>MRTSSLKIVFLLMLNAYQRCLASDKWPNHDISTLKLLQIVHRHGDRAPISFPPNDPYQDIKYWREGIGHLNSKGKYRMYKLGEYIRQEYDQYLGDEYSPREVYTRSSLSHRCIESVSSLLAGAYPPRNQHWQWGNASDAQLGTLWQPFPIETFMPKRDDIVLRQEKPCPAVYMEKELIYKRPEVQEYLKNKTDLFDRLSAVVGYPVDSIKKCGQLHTALQIEMSAGLYWSHVWTRDEQQEIVDQLLDVHRMAYRLDWDSTVIKRLRAGGLVKELTKNFKSVIKGTNDKKLYIYSTHDSMLAALMHGLNIFDGELPLFGSTLLLELHQNPGEEQYYVKIYYLRDTYSGVPTPLPLGDCQNKIDCPLPEFFESTNPLIYHNFKKECKNFINHEKYTYDEKLYFIR</sequence>
<dbReference type="CDD" id="cd07061">
    <property type="entry name" value="HP_HAP_like"/>
    <property type="match status" value="1"/>
</dbReference>
<dbReference type="PANTHER" id="PTHR11567:SF211">
    <property type="entry name" value="PROSTATIC ACID PHOSPHATASE"/>
    <property type="match status" value="1"/>
</dbReference>
<comment type="similarity">
    <text evidence="2">Belongs to the histidine acid phosphatase family.</text>
</comment>
<keyword evidence="6" id="KW-1015">Disulfide bond</keyword>
<dbReference type="PANTHER" id="PTHR11567">
    <property type="entry name" value="ACID PHOSPHATASE-RELATED"/>
    <property type="match status" value="1"/>
</dbReference>
<comment type="catalytic activity">
    <reaction evidence="1">
        <text>a phosphate monoester + H2O = an alcohol + phosphate</text>
        <dbReference type="Rhea" id="RHEA:15017"/>
        <dbReference type="ChEBI" id="CHEBI:15377"/>
        <dbReference type="ChEBI" id="CHEBI:30879"/>
        <dbReference type="ChEBI" id="CHEBI:43474"/>
        <dbReference type="ChEBI" id="CHEBI:67140"/>
        <dbReference type="EC" id="3.1.3.2"/>
    </reaction>
</comment>
<dbReference type="InterPro" id="IPR029033">
    <property type="entry name" value="His_PPase_superfam"/>
</dbReference>
<dbReference type="SUPFAM" id="SSF53254">
    <property type="entry name" value="Phosphoglycerate mutase-like"/>
    <property type="match status" value="1"/>
</dbReference>
<protein>
    <recommendedName>
        <fullName evidence="3">acid phosphatase</fullName>
        <ecNumber evidence="3">3.1.3.2</ecNumber>
    </recommendedName>
</protein>
<evidence type="ECO:0000256" key="4">
    <source>
        <dbReference type="ARBA" id="ARBA00022729"/>
    </source>
</evidence>
<organism evidence="9">
    <name type="scientific">Oppiella nova</name>
    <dbReference type="NCBI Taxonomy" id="334625"/>
    <lineage>
        <taxon>Eukaryota</taxon>
        <taxon>Metazoa</taxon>
        <taxon>Ecdysozoa</taxon>
        <taxon>Arthropoda</taxon>
        <taxon>Chelicerata</taxon>
        <taxon>Arachnida</taxon>
        <taxon>Acari</taxon>
        <taxon>Acariformes</taxon>
        <taxon>Sarcoptiformes</taxon>
        <taxon>Oribatida</taxon>
        <taxon>Brachypylina</taxon>
        <taxon>Oppioidea</taxon>
        <taxon>Oppiidae</taxon>
        <taxon>Oppiella</taxon>
    </lineage>
</organism>
<evidence type="ECO:0000256" key="6">
    <source>
        <dbReference type="ARBA" id="ARBA00023157"/>
    </source>
</evidence>
<evidence type="ECO:0000313" key="9">
    <source>
        <dbReference type="EMBL" id="CAD7654547.1"/>
    </source>
</evidence>
<keyword evidence="4 8" id="KW-0732">Signal</keyword>
<keyword evidence="5" id="KW-0378">Hydrolase</keyword>
<evidence type="ECO:0000256" key="3">
    <source>
        <dbReference type="ARBA" id="ARBA00012646"/>
    </source>
</evidence>
<name>A0A7R9QRK0_9ACAR</name>
<dbReference type="PROSITE" id="PS00616">
    <property type="entry name" value="HIS_ACID_PHOSPHAT_1"/>
    <property type="match status" value="1"/>
</dbReference>
<keyword evidence="10" id="KW-1185">Reference proteome</keyword>
<dbReference type="EMBL" id="OC922969">
    <property type="protein sequence ID" value="CAD7654547.1"/>
    <property type="molecule type" value="Genomic_DNA"/>
</dbReference>
<dbReference type="EMBL" id="CAJPVJ010008144">
    <property type="protein sequence ID" value="CAG2171734.1"/>
    <property type="molecule type" value="Genomic_DNA"/>
</dbReference>
<evidence type="ECO:0000256" key="7">
    <source>
        <dbReference type="ARBA" id="ARBA00023180"/>
    </source>
</evidence>
<evidence type="ECO:0000256" key="2">
    <source>
        <dbReference type="ARBA" id="ARBA00005375"/>
    </source>
</evidence>
<accession>A0A7R9QRK0</accession>